<feature type="compositionally biased region" description="Low complexity" evidence="5">
    <location>
        <begin position="520"/>
        <end position="533"/>
    </location>
</feature>
<evidence type="ECO:0000256" key="3">
    <source>
        <dbReference type="ARBA" id="ARBA00023242"/>
    </source>
</evidence>
<feature type="region of interest" description="Disordered" evidence="5">
    <location>
        <begin position="480"/>
        <end position="533"/>
    </location>
</feature>
<evidence type="ECO:0000313" key="7">
    <source>
        <dbReference type="EMBL" id="WFD34742.1"/>
    </source>
</evidence>
<evidence type="ECO:0000313" key="8">
    <source>
        <dbReference type="Proteomes" id="UP001219933"/>
    </source>
</evidence>
<dbReference type="InterPro" id="IPR057974">
    <property type="entry name" value="NUA/TPR/MLP1-2-like_dom"/>
</dbReference>
<comment type="subcellular location">
    <subcellularLocation>
        <location evidence="1">Nucleus</location>
    </subcellularLocation>
</comment>
<evidence type="ECO:0000256" key="5">
    <source>
        <dbReference type="SAM" id="MobiDB-lite"/>
    </source>
</evidence>
<feature type="coiled-coil region" evidence="4">
    <location>
        <begin position="100"/>
        <end position="141"/>
    </location>
</feature>
<dbReference type="PANTHER" id="PTHR18898:SF2">
    <property type="entry name" value="NUCLEOPROTEIN TPR"/>
    <property type="match status" value="1"/>
</dbReference>
<keyword evidence="2 4" id="KW-0175">Coiled coil</keyword>
<organism evidence="7 8">
    <name type="scientific">Malassezia cuniculi</name>
    <dbReference type="NCBI Taxonomy" id="948313"/>
    <lineage>
        <taxon>Eukaryota</taxon>
        <taxon>Fungi</taxon>
        <taxon>Dikarya</taxon>
        <taxon>Basidiomycota</taxon>
        <taxon>Ustilaginomycotina</taxon>
        <taxon>Malasseziomycetes</taxon>
        <taxon>Malasseziales</taxon>
        <taxon>Malasseziaceae</taxon>
        <taxon>Malassezia</taxon>
    </lineage>
</organism>
<feature type="compositionally biased region" description="Basic and acidic residues" evidence="5">
    <location>
        <begin position="480"/>
        <end position="495"/>
    </location>
</feature>
<feature type="compositionally biased region" description="Basic and acidic residues" evidence="5">
    <location>
        <begin position="1383"/>
        <end position="1406"/>
    </location>
</feature>
<sequence>MADFEARVAALEDEKRKLLVSWQRERDESARKTDNLYARNQTVREQLAATALSLEQSQSAENTLKFRTRALEQELELARNDTEWARRELSREHQVAAESRAELHARLASAEAELEAATHARAAANEQLAKVERALRETQSRHVGVADRVAELGAALASKEHEFAIERDSLKAAAELAEARLQQAEERADELEEMCDGLLEQVGNQTSIVQDEAEADRAALETALAEKEALQEALDRLAAGLGIDTESGSAAERLALLPAVPSQAAVYAAQVQRSGKSFSEVYVELLRAHEELRRERLETSRLEGVLSEVMADLDASAPRLRAQREENEQLRNSLDAANAELEDATERAAAATSSHDQVQAELAGLKREHELVSHQLDDASQQVRALMRELIVLRDPSAAERLEDDGLPVSDDQGDIHRVITEQLVTFRSLSELCAQNSRLLRAVRELGTKMEERDEQSPDAAMDEAAALIERLRDELEQTRDTVEGLRRERDALRAVRPSATPAPPAPAPTDNKLSEQLAGAEARASSAEAAAAAASERTAMLEQTVELRSSELRAVQGQCENLSSRLASREAELRAAEKESAAQQSAVASLRMQIASLESERNLITQHRDALADENTKASLERARLEQLARQSGETQKELESKRAAEEDRLRREVSRLDTERAAAESKFAETREQLATAELRREVEVRQLRERADAATELHVNAREALGVAHTNIRHLECRIDDLNAQLEQAHKLIAMVERQIAANDEARRAAQEPLGATTDMEASGLSRERQLEMELADVRRGRAAAETETIKAQGEAAAAGSARDTAIAALEAKESELSTAKEEHAQALADAESAKETLNTRIEELEAQIAELTASRDEIAASVSAKEAAFAQEKRELEDALAGLNKAETDDAAEQSNAWEEVRRHALATKELESRVRDAETARDHAARETESVRADLARAREEGTRARKAQEIAEAQYNKAALEAQEQLSAHDRTITSLRTQLDELKEQNNQLHAHLESVSAQAANITAAASGQTETETESAEAPAAGDLHQVIRFLRREKEVLELQLELGKQEHSRLQHSVKQAHAAAQAAQAELEAERARSSEPADDTKYAELLSKINELSALREHAATIEEARQAADIRIAALEEQLRAATESQAPHAEQLRTAQADLETAQSQLRVVQEDARRWQTRAQTLLQSSGVQAELSKLETERQEAQARVDEAQSQLESEKSRLTNELHEASQRFERLRSQVHARITQERRAVAEAVEKSNVLQTAKDELEKKQADAEEEATQLKSRIAELEAKVEELEKAEPAAETETGQQADEPMDSSEQPAEQPKEEAPTETCTSAIETEKAQLEEQLRLKTEEAEKHKNFARTFLKQKRTADAQIQEHVATIERLQKQLEGEGHQVCKSEPNEEPKEEPNDTLEASSESLVGSAGDAASQKDEDKIAELKARIAELESQIETANKRIAELEAQLAAAPDAAEFEKLKTELESARAAQNPDLTAALEAKEQELKEHYQSMLQSRYDDGKHEATLRNTIMLKLRDEKIKKLTAEIAELKSENGAEENKETPAAPAASAAQAEPAAAAPQPSAESDTKQTPKGKAGRGGSAAATRGGRGGHTGPKPVPLIKGAGKEVVTSIRGAAAGRGARGGSRGGHASQSKRKRDGEAAQENGNASNAATAKKSRGEGESK</sequence>
<evidence type="ECO:0000256" key="4">
    <source>
        <dbReference type="SAM" id="Coils"/>
    </source>
</evidence>
<feature type="coiled-coil region" evidence="4">
    <location>
        <begin position="167"/>
        <end position="240"/>
    </location>
</feature>
<reference evidence="7" key="1">
    <citation type="submission" date="2023-03" db="EMBL/GenBank/DDBJ databases">
        <title>Mating type loci evolution in Malassezia.</title>
        <authorList>
            <person name="Coelho M.A."/>
        </authorList>
    </citation>
    <scope>NUCLEOTIDE SEQUENCE</scope>
    <source>
        <strain evidence="7">CBS 11721</strain>
    </source>
</reference>
<feature type="region of interest" description="Disordered" evidence="5">
    <location>
        <begin position="1290"/>
        <end position="1353"/>
    </location>
</feature>
<feature type="coiled-coil region" evidence="4">
    <location>
        <begin position="1038"/>
        <end position="1086"/>
    </location>
</feature>
<feature type="region of interest" description="Disordered" evidence="5">
    <location>
        <begin position="340"/>
        <end position="361"/>
    </location>
</feature>
<proteinExistence type="predicted"/>
<dbReference type="GO" id="GO:0005643">
    <property type="term" value="C:nuclear pore"/>
    <property type="evidence" value="ECO:0007669"/>
    <property type="project" value="TreeGrafter"/>
</dbReference>
<evidence type="ECO:0000259" key="6">
    <source>
        <dbReference type="Pfam" id="PF25785"/>
    </source>
</evidence>
<dbReference type="GO" id="GO:0006406">
    <property type="term" value="P:mRNA export from nucleus"/>
    <property type="evidence" value="ECO:0007669"/>
    <property type="project" value="TreeGrafter"/>
</dbReference>
<dbReference type="Proteomes" id="UP001219933">
    <property type="component" value="Chromosome 2"/>
</dbReference>
<name>A0AAF0EUB1_9BASI</name>
<feature type="compositionally biased region" description="Basic and acidic residues" evidence="5">
    <location>
        <begin position="1334"/>
        <end position="1353"/>
    </location>
</feature>
<feature type="region of interest" description="Disordered" evidence="5">
    <location>
        <begin position="1543"/>
        <end position="1677"/>
    </location>
</feature>
<dbReference type="PANTHER" id="PTHR18898">
    <property type="entry name" value="NUCLEOPROTEIN TPR-RELATED"/>
    <property type="match status" value="1"/>
</dbReference>
<dbReference type="Pfam" id="PF25785">
    <property type="entry name" value="TPR"/>
    <property type="match status" value="1"/>
</dbReference>
<accession>A0AAF0EUB1</accession>
<evidence type="ECO:0000256" key="1">
    <source>
        <dbReference type="ARBA" id="ARBA00004123"/>
    </source>
</evidence>
<feature type="compositionally biased region" description="Basic and acidic residues" evidence="5">
    <location>
        <begin position="637"/>
        <end position="653"/>
    </location>
</feature>
<feature type="compositionally biased region" description="Basic and acidic residues" evidence="5">
    <location>
        <begin position="1543"/>
        <end position="1554"/>
    </location>
</feature>
<dbReference type="EMBL" id="CP119878">
    <property type="protein sequence ID" value="WFD34742.1"/>
    <property type="molecule type" value="Genomic_DNA"/>
</dbReference>
<evidence type="ECO:0000256" key="2">
    <source>
        <dbReference type="ARBA" id="ARBA00023054"/>
    </source>
</evidence>
<feature type="domain" description="NUA/TPR/MLP1-2-like" evidence="6">
    <location>
        <begin position="356"/>
        <end position="455"/>
    </location>
</feature>
<feature type="region of interest" description="Disordered" evidence="5">
    <location>
        <begin position="751"/>
        <end position="772"/>
    </location>
</feature>
<feature type="region of interest" description="Disordered" evidence="5">
    <location>
        <begin position="1383"/>
        <end position="1430"/>
    </location>
</feature>
<keyword evidence="8" id="KW-1185">Reference proteome</keyword>
<gene>
    <name evidence="7" type="primary">MLP1</name>
    <name evidence="7" type="ORF">MCUN1_001586</name>
</gene>
<protein>
    <submittedName>
        <fullName evidence="7">Protein mlp1</fullName>
    </submittedName>
</protein>
<keyword evidence="3" id="KW-0539">Nucleus</keyword>
<feature type="compositionally biased region" description="Low complexity" evidence="5">
    <location>
        <begin position="1556"/>
        <end position="1578"/>
    </location>
</feature>
<feature type="coiled-coil region" evidence="4">
    <location>
        <begin position="772"/>
        <end position="1007"/>
    </location>
</feature>
<feature type="region of interest" description="Disordered" evidence="5">
    <location>
        <begin position="629"/>
        <end position="653"/>
    </location>
</feature>
<dbReference type="GO" id="GO:0017056">
    <property type="term" value="F:structural constituent of nuclear pore"/>
    <property type="evidence" value="ECO:0007669"/>
    <property type="project" value="TreeGrafter"/>
</dbReference>